<feature type="domain" description="Rab-GAP TBC" evidence="2">
    <location>
        <begin position="504"/>
        <end position="737"/>
    </location>
</feature>
<dbReference type="InterPro" id="IPR011993">
    <property type="entry name" value="PH-like_dom_sf"/>
</dbReference>
<sequence length="841" mass="96995">MWIIPRPNYSASSLWTIIFENQFFQLLKTKPNDSLLGKLANLAVVASDQYPLTYRIIYKSKPQQIIAVSNSLDIIKDHWNFLIQEIIPKILQCDDVKDQFVITKISGMANCGVEEEEDQNDQHSLKEFKTQFDIDEKLVTCFICTLPTSINVLKPTPGKMFITVDKICFYTSNPPTRIMIPFFSVNSITKENTLGFIPSAIKIKACIGPDEKTVSEFSFHFILRDQAFDMLEQLWQYTMDQLYEETNGDSLSPPSSINTDNRALPSSSSFNDLQSIDSNNVNNNNLISSPILKPKTKQFLNIEKKNKDFQRVFKLPMDEELIQVHACWIVRNKNSLLGEVYISPNFICIKYKERFTAKKFTTVIHVSQVESIHKLKPFLGISVLTESLVITVISGRSITLRLFHCNEALDTMRKYCTNLQPKQRQQDEEYHPYLLKQPESPNFRETLRLETIGTNLYTQEPSIILEDEKIEKRKFEMWDNYFKKNGMDTTMSITRRLTYLTHLGIPEFFRGHIWSFASGACFMWEKEKGYYDNLIKVNDEILNDINSNNASPTLQTITTTSTTTTTTTPTTTTSGSNILSIESEKITQAIEDIEKDVRRTFSHHPYFKDNGPGVDSLRRVLIAYSRRNPNIGYCQGMNNVTGLMLLYMKEEAAFWVLSKVVELYLCDYYSKEMIGSIVDQNIFIELCQEYLPEVFKHLERIGLPVQILSTPWFICLFISYIPYPVATRVIDCLFLDGTTVLFQVGLAILKINKNAILAETESEVVVELVRNKKYDIDELIDVTFQDFDNLDEKIKNLRNSHKFSQIRKNHRIKMKSNSSFLNQNSQNNSETNSPTTQTITQ</sequence>
<evidence type="ECO:0000259" key="2">
    <source>
        <dbReference type="PROSITE" id="PS50086"/>
    </source>
</evidence>
<dbReference type="Pfam" id="PF00566">
    <property type="entry name" value="RabGAP-TBC"/>
    <property type="match status" value="1"/>
</dbReference>
<dbReference type="InterPro" id="IPR035969">
    <property type="entry name" value="Rab-GAP_TBC_sf"/>
</dbReference>
<evidence type="ECO:0000313" key="3">
    <source>
        <dbReference type="EMBL" id="KAK5576096.1"/>
    </source>
</evidence>
<evidence type="ECO:0000313" key="4">
    <source>
        <dbReference type="Proteomes" id="UP001344447"/>
    </source>
</evidence>
<dbReference type="SUPFAM" id="SSF47923">
    <property type="entry name" value="Ypt/Rab-GAP domain of gyp1p"/>
    <property type="match status" value="2"/>
</dbReference>
<protein>
    <recommendedName>
        <fullName evidence="2">Rab-GAP TBC domain-containing protein</fullName>
    </recommendedName>
</protein>
<dbReference type="InterPro" id="IPR000195">
    <property type="entry name" value="Rab-GAP-TBC_dom"/>
</dbReference>
<dbReference type="FunFam" id="1.10.8.270:FF:000026">
    <property type="entry name" value="TBC (Tre-2/Bub2/Cdc16) domain family"/>
    <property type="match status" value="1"/>
</dbReference>
<evidence type="ECO:0000256" key="1">
    <source>
        <dbReference type="SAM" id="MobiDB-lite"/>
    </source>
</evidence>
<feature type="compositionally biased region" description="Low complexity" evidence="1">
    <location>
        <begin position="556"/>
        <end position="573"/>
    </location>
</feature>
<dbReference type="FunFam" id="2.30.29.30:FF:000818">
    <property type="entry name" value="Ankyrin repeat-containing protein kinase A"/>
    <property type="match status" value="1"/>
</dbReference>
<dbReference type="Gene3D" id="1.10.472.80">
    <property type="entry name" value="Ypt/Rab-GAP domain of gyp1p, domain 3"/>
    <property type="match status" value="1"/>
</dbReference>
<dbReference type="PROSITE" id="PS50086">
    <property type="entry name" value="TBC_RABGAP"/>
    <property type="match status" value="1"/>
</dbReference>
<dbReference type="PANTHER" id="PTHR47219:SF20">
    <property type="entry name" value="TBC1 DOMAIN FAMILY MEMBER 2B"/>
    <property type="match status" value="1"/>
</dbReference>
<dbReference type="InterPro" id="IPR050302">
    <property type="entry name" value="Rab_GAP_TBC_domain"/>
</dbReference>
<dbReference type="GO" id="GO:0005096">
    <property type="term" value="F:GTPase activator activity"/>
    <property type="evidence" value="ECO:0007669"/>
    <property type="project" value="TreeGrafter"/>
</dbReference>
<feature type="region of interest" description="Disordered" evidence="1">
    <location>
        <begin position="556"/>
        <end position="575"/>
    </location>
</feature>
<comment type="caution">
    <text evidence="3">The sequence shown here is derived from an EMBL/GenBank/DDBJ whole genome shotgun (WGS) entry which is preliminary data.</text>
</comment>
<dbReference type="InterPro" id="IPR004182">
    <property type="entry name" value="GRAM"/>
</dbReference>
<dbReference type="AlphaFoldDB" id="A0AAN7YR20"/>
<reference evidence="3 4" key="1">
    <citation type="submission" date="2023-11" db="EMBL/GenBank/DDBJ databases">
        <title>Dfirmibasis_genome.</title>
        <authorList>
            <person name="Edelbroek B."/>
            <person name="Kjellin J."/>
            <person name="Jerlstrom-Hultqvist J."/>
            <person name="Soderbom F."/>
        </authorList>
    </citation>
    <scope>NUCLEOTIDE SEQUENCE [LARGE SCALE GENOMIC DNA]</scope>
    <source>
        <strain evidence="3 4">TNS-C-14</strain>
    </source>
</reference>
<dbReference type="Gene3D" id="1.10.8.270">
    <property type="entry name" value="putative rabgap domain of human tbc1 domain family member 14 like domains"/>
    <property type="match status" value="1"/>
</dbReference>
<dbReference type="SMART" id="SM00568">
    <property type="entry name" value="GRAM"/>
    <property type="match status" value="2"/>
</dbReference>
<gene>
    <name evidence="3" type="ORF">RB653_007234</name>
</gene>
<dbReference type="Gene3D" id="2.30.29.30">
    <property type="entry name" value="Pleckstrin-homology domain (PH domain)/Phosphotyrosine-binding domain (PTB)"/>
    <property type="match status" value="2"/>
</dbReference>
<dbReference type="Proteomes" id="UP001344447">
    <property type="component" value="Unassembled WGS sequence"/>
</dbReference>
<dbReference type="EMBL" id="JAVFKY010000005">
    <property type="protein sequence ID" value="KAK5576096.1"/>
    <property type="molecule type" value="Genomic_DNA"/>
</dbReference>
<accession>A0AAN7YR20</accession>
<proteinExistence type="predicted"/>
<dbReference type="GO" id="GO:0031267">
    <property type="term" value="F:small GTPase binding"/>
    <property type="evidence" value="ECO:0007669"/>
    <property type="project" value="TreeGrafter"/>
</dbReference>
<organism evidence="3 4">
    <name type="scientific">Dictyostelium firmibasis</name>
    <dbReference type="NCBI Taxonomy" id="79012"/>
    <lineage>
        <taxon>Eukaryota</taxon>
        <taxon>Amoebozoa</taxon>
        <taxon>Evosea</taxon>
        <taxon>Eumycetozoa</taxon>
        <taxon>Dictyostelia</taxon>
        <taxon>Dictyosteliales</taxon>
        <taxon>Dictyosteliaceae</taxon>
        <taxon>Dictyostelium</taxon>
    </lineage>
</organism>
<dbReference type="PANTHER" id="PTHR47219">
    <property type="entry name" value="RAB GTPASE-ACTIVATING PROTEIN 1-LIKE"/>
    <property type="match status" value="1"/>
</dbReference>
<dbReference type="Pfam" id="PF02893">
    <property type="entry name" value="GRAM"/>
    <property type="match status" value="2"/>
</dbReference>
<feature type="region of interest" description="Disordered" evidence="1">
    <location>
        <begin position="820"/>
        <end position="841"/>
    </location>
</feature>
<dbReference type="SMART" id="SM00164">
    <property type="entry name" value="TBC"/>
    <property type="match status" value="1"/>
</dbReference>
<keyword evidence="4" id="KW-1185">Reference proteome</keyword>
<name>A0AAN7YR20_9MYCE</name>